<evidence type="ECO:0000313" key="7">
    <source>
        <dbReference type="EMBL" id="NRF65997.1"/>
    </source>
</evidence>
<reference evidence="7 8" key="1">
    <citation type="submission" date="2020-05" db="EMBL/GenBank/DDBJ databases">
        <title>Aquincola sp. isolate from soil.</title>
        <authorList>
            <person name="Han J."/>
            <person name="Kim D.-U."/>
        </authorList>
    </citation>
    <scope>NUCLEOTIDE SEQUENCE [LARGE SCALE GENOMIC DNA]</scope>
    <source>
        <strain evidence="7 8">S2</strain>
    </source>
</reference>
<keyword evidence="8" id="KW-1185">Reference proteome</keyword>
<protein>
    <recommendedName>
        <fullName evidence="4">HTH-type transcriptional regulator</fullName>
    </recommendedName>
</protein>
<sequence>MANEDVTGALPPPAPAPEPPAAPPSRLTPVSQRFVLHWGEMGSRWGVNRTVGQIHALLFIAARPMHADEIVETLVVARSNVSNSLKELQSWGLVRVVHLLGDRRDHFEAQGDVWELFRTVVRERKAREFDPTAGVLRECLAHPDIALEPAASRQRIAQTLTLMETLSSWGDEMLRMPPETLMKIMKLGARIQALVRGKGE</sequence>
<dbReference type="SUPFAM" id="SSF46785">
    <property type="entry name" value="Winged helix' DNA-binding domain"/>
    <property type="match status" value="1"/>
</dbReference>
<evidence type="ECO:0000259" key="6">
    <source>
        <dbReference type="Pfam" id="PF12802"/>
    </source>
</evidence>
<proteinExistence type="inferred from homology"/>
<evidence type="ECO:0000256" key="4">
    <source>
        <dbReference type="PIRNR" id="PIRNR006707"/>
    </source>
</evidence>
<gene>
    <name evidence="7" type="ORF">HLB44_03240</name>
</gene>
<name>A0ABX2EC98_9BURK</name>
<dbReference type="Gene3D" id="1.10.10.10">
    <property type="entry name" value="Winged helix-like DNA-binding domain superfamily/Winged helix DNA-binding domain"/>
    <property type="match status" value="1"/>
</dbReference>
<dbReference type="PANTHER" id="PTHR38465:SF1">
    <property type="entry name" value="HTH-TYPE TRANSCRIPTIONAL REGULATOR MJ1563-RELATED"/>
    <property type="match status" value="1"/>
</dbReference>
<dbReference type="Pfam" id="PF12802">
    <property type="entry name" value="MarR_2"/>
    <property type="match status" value="1"/>
</dbReference>
<dbReference type="PANTHER" id="PTHR38465">
    <property type="entry name" value="HTH-TYPE TRANSCRIPTIONAL REGULATOR MJ1563-RELATED"/>
    <property type="match status" value="1"/>
</dbReference>
<dbReference type="InterPro" id="IPR026282">
    <property type="entry name" value="MJ1563"/>
</dbReference>
<evidence type="ECO:0000256" key="2">
    <source>
        <dbReference type="ARBA" id="ARBA00023125"/>
    </source>
</evidence>
<dbReference type="InterPro" id="IPR036388">
    <property type="entry name" value="WH-like_DNA-bd_sf"/>
</dbReference>
<organism evidence="7 8">
    <name type="scientific">Pseudaquabacterium terrae</name>
    <dbReference type="NCBI Taxonomy" id="2732868"/>
    <lineage>
        <taxon>Bacteria</taxon>
        <taxon>Pseudomonadati</taxon>
        <taxon>Pseudomonadota</taxon>
        <taxon>Betaproteobacteria</taxon>
        <taxon>Burkholderiales</taxon>
        <taxon>Sphaerotilaceae</taxon>
        <taxon>Pseudaquabacterium</taxon>
    </lineage>
</organism>
<comment type="caution">
    <text evidence="7">The sequence shown here is derived from an EMBL/GenBank/DDBJ whole genome shotgun (WGS) entry which is preliminary data.</text>
</comment>
<evidence type="ECO:0000256" key="3">
    <source>
        <dbReference type="ARBA" id="ARBA00023163"/>
    </source>
</evidence>
<dbReference type="InterPro" id="IPR052362">
    <property type="entry name" value="HTH-GbsR_regulator"/>
</dbReference>
<dbReference type="InterPro" id="IPR036390">
    <property type="entry name" value="WH_DNA-bd_sf"/>
</dbReference>
<dbReference type="InterPro" id="IPR000835">
    <property type="entry name" value="HTH_MarR-typ"/>
</dbReference>
<accession>A0ABX2EC98</accession>
<evidence type="ECO:0000256" key="5">
    <source>
        <dbReference type="SAM" id="MobiDB-lite"/>
    </source>
</evidence>
<keyword evidence="1 4" id="KW-0805">Transcription regulation</keyword>
<keyword evidence="2 4" id="KW-0238">DNA-binding</keyword>
<feature type="domain" description="HTH marR-type" evidence="6">
    <location>
        <begin position="46"/>
        <end position="104"/>
    </location>
</feature>
<feature type="region of interest" description="Disordered" evidence="5">
    <location>
        <begin position="1"/>
        <end position="26"/>
    </location>
</feature>
<keyword evidence="3 4" id="KW-0804">Transcription</keyword>
<dbReference type="Proteomes" id="UP000737171">
    <property type="component" value="Unassembled WGS sequence"/>
</dbReference>
<feature type="compositionally biased region" description="Pro residues" evidence="5">
    <location>
        <begin position="10"/>
        <end position="23"/>
    </location>
</feature>
<evidence type="ECO:0000256" key="1">
    <source>
        <dbReference type="ARBA" id="ARBA00023015"/>
    </source>
</evidence>
<evidence type="ECO:0000313" key="8">
    <source>
        <dbReference type="Proteomes" id="UP000737171"/>
    </source>
</evidence>
<dbReference type="PIRSF" id="PIRSF006707">
    <property type="entry name" value="MJ1563"/>
    <property type="match status" value="1"/>
</dbReference>
<comment type="similarity">
    <text evidence="4">Belongs to the GbsR family.</text>
</comment>
<dbReference type="EMBL" id="JABRWJ010000001">
    <property type="protein sequence ID" value="NRF65997.1"/>
    <property type="molecule type" value="Genomic_DNA"/>
</dbReference>